<dbReference type="EMBL" id="CALSDN010000009">
    <property type="protein sequence ID" value="CAH6722500.1"/>
    <property type="molecule type" value="Genomic_DNA"/>
</dbReference>
<dbReference type="Proteomes" id="UP001152531">
    <property type="component" value="Unassembled WGS sequence"/>
</dbReference>
<organism evidence="1 2">
    <name type="scientific">[Candida] jaroonii</name>
    <dbReference type="NCBI Taxonomy" id="467808"/>
    <lineage>
        <taxon>Eukaryota</taxon>
        <taxon>Fungi</taxon>
        <taxon>Dikarya</taxon>
        <taxon>Ascomycota</taxon>
        <taxon>Saccharomycotina</taxon>
        <taxon>Pichiomycetes</taxon>
        <taxon>Debaryomycetaceae</taxon>
        <taxon>Yamadazyma</taxon>
    </lineage>
</organism>
<comment type="caution">
    <text evidence="1">The sequence shown here is derived from an EMBL/GenBank/DDBJ whole genome shotgun (WGS) entry which is preliminary data.</text>
</comment>
<accession>A0ACA9YBR8</accession>
<gene>
    <name evidence="1" type="ORF">CLIB1444_09S04940</name>
</gene>
<keyword evidence="2" id="KW-1185">Reference proteome</keyword>
<evidence type="ECO:0000313" key="1">
    <source>
        <dbReference type="EMBL" id="CAH6722500.1"/>
    </source>
</evidence>
<evidence type="ECO:0000313" key="2">
    <source>
        <dbReference type="Proteomes" id="UP001152531"/>
    </source>
</evidence>
<reference evidence="1" key="1">
    <citation type="submission" date="2022-06" db="EMBL/GenBank/DDBJ databases">
        <authorList>
            <person name="Legras J.-L."/>
            <person name="Devillers H."/>
            <person name="Grondin C."/>
        </authorList>
    </citation>
    <scope>NUCLEOTIDE SEQUENCE</scope>
    <source>
        <strain evidence="1">CLIB 1444</strain>
    </source>
</reference>
<protein>
    <submittedName>
        <fullName evidence="1">DNA damage-responsive transcriptional repressor Rph1p</fullName>
    </submittedName>
</protein>
<proteinExistence type="predicted"/>
<sequence>MTRFSYDKNLVIEPDSYSDGIPIFKPTMEQFEDFYKFNKAINKYGMQSGIVKIIPPKEWIDQSKNIYTTKNLSNIVIKNPIIQSINGSANGIFTQQNIEKARTYNIFQWKELSKKSNFQPPITKPKEKPKRKSKKDKQNDPNSYNIDTSEFTTERCELLEKTYWRSLTYAEPMYGADMLGSLFPKSLKSWNVAHLPNLLDLMDAKLPGVNDAYLYAGLWKATFAWHLEDQDLYSINYNHFGAPKQWYSIPQDECEKFFKLMKETFSDEWKNCNEFLRHKTFLVSPQYLSKHGIKCNKVIHYEHEFIITYPYGYHAGFNYGYNLAESVNFALDDWLPIGEKTSKCECISDAVAINVKQIYCKFNNIPYEPGLINDDIDVLTESEIETESDTNSRPLRVIKSPKSKSKNVNKLSKAPESPKNNKRKSSLSKEIKPKKLRYDNECYLCPIKIPGIWSQLPQFELKETDLPGVKVHNLCSKLFPYQLKQQNSKVIGIDKISKAQKNLKCKVCKNKDQGACFQCAHEKCTRSYHGPCSLHDGVYFKMSKNEGYCSFHQKDLNIPRIDPSHLSNNSMIQFTLNQQRFFGQLISNNHGECTVDVKLPNDDIMEVEYKQILNNDKFFKNDEMKRALKHKPGKKASSFSLPHPIEKDKPILSYSRSTSPKIHKYLQEDINEGPTDRGTTIVKNDNFVIEMSDNSGTSNIPSSFFSPVLSQGQIEFDNFQPERTLLI</sequence>
<name>A0ACA9YBR8_9ASCO</name>